<evidence type="ECO:0000313" key="2">
    <source>
        <dbReference type="Proteomes" id="UP000094526"/>
    </source>
</evidence>
<proteinExistence type="predicted"/>
<sequence length="157" mass="17722">MSANTYRWSPDVVFQITDEVRREMVCIGRVANKMNARCRWAIGAHFPSHPAQVRELLQDMGSMIPTQITNRQVEQLAKLCLCKFHGRQLEDAKIELLNRRDNAIHTHDQFVHGRARRCSAVFGGDQEEEHGINQLGVGFGNLSLGGGGERQPTNRSQ</sequence>
<reference evidence="2" key="1">
    <citation type="submission" date="2015-07" db="EMBL/GenBank/DDBJ databases">
        <authorList>
            <person name="Teixeira M.M."/>
            <person name="Souza R.C."/>
            <person name="Almeida L.G."/>
            <person name="Vicente V.A."/>
            <person name="de Hoog S."/>
            <person name="Bocca A.L."/>
            <person name="de Almeida S.R."/>
            <person name="Vasconcelos A.T."/>
            <person name="Felipe M.S."/>
        </authorList>
    </citation>
    <scope>NUCLEOTIDE SEQUENCE [LARGE SCALE GENOMIC DNA]</scope>
    <source>
        <strain evidence="2">KSF</strain>
    </source>
</reference>
<dbReference type="EMBL" id="LGRB01000011">
    <property type="protein sequence ID" value="OCT49096.1"/>
    <property type="molecule type" value="Genomic_DNA"/>
</dbReference>
<accession>A0A1C1CKR8</accession>
<name>A0A1C1CKR8_9EURO</name>
<dbReference type="VEuPathDB" id="FungiDB:CLCR_05221"/>
<dbReference type="AlphaFoldDB" id="A0A1C1CKR8"/>
<dbReference type="Proteomes" id="UP000094526">
    <property type="component" value="Unassembled WGS sequence"/>
</dbReference>
<protein>
    <submittedName>
        <fullName evidence="1">Uncharacterized protein</fullName>
    </submittedName>
</protein>
<evidence type="ECO:0000313" key="1">
    <source>
        <dbReference type="EMBL" id="OCT49096.1"/>
    </source>
</evidence>
<organism evidence="1 2">
    <name type="scientific">Cladophialophora carrionii</name>
    <dbReference type="NCBI Taxonomy" id="86049"/>
    <lineage>
        <taxon>Eukaryota</taxon>
        <taxon>Fungi</taxon>
        <taxon>Dikarya</taxon>
        <taxon>Ascomycota</taxon>
        <taxon>Pezizomycotina</taxon>
        <taxon>Eurotiomycetes</taxon>
        <taxon>Chaetothyriomycetidae</taxon>
        <taxon>Chaetothyriales</taxon>
        <taxon>Herpotrichiellaceae</taxon>
        <taxon>Cladophialophora</taxon>
    </lineage>
</organism>
<dbReference type="STRING" id="86049.A0A1C1CKR8"/>
<dbReference type="VEuPathDB" id="FungiDB:G647_02826"/>
<gene>
    <name evidence="1" type="ORF">CLCR_05221</name>
</gene>
<dbReference type="OrthoDB" id="5068061at2759"/>
<comment type="caution">
    <text evidence="1">The sequence shown here is derived from an EMBL/GenBank/DDBJ whole genome shotgun (WGS) entry which is preliminary data.</text>
</comment>
<keyword evidence="2" id="KW-1185">Reference proteome</keyword>